<evidence type="ECO:0008006" key="4">
    <source>
        <dbReference type="Google" id="ProtNLM"/>
    </source>
</evidence>
<dbReference type="RefSeq" id="WP_189407070.1">
    <property type="nucleotide sequence ID" value="NZ_BMXP01000007.1"/>
</dbReference>
<dbReference type="InterPro" id="IPR011990">
    <property type="entry name" value="TPR-like_helical_dom_sf"/>
</dbReference>
<dbReference type="InterPro" id="IPR006597">
    <property type="entry name" value="Sel1-like"/>
</dbReference>
<gene>
    <name evidence="2" type="ORF">GCM10007391_25830</name>
</gene>
<dbReference type="SMART" id="SM00671">
    <property type="entry name" value="SEL1"/>
    <property type="match status" value="3"/>
</dbReference>
<reference evidence="2" key="2">
    <citation type="submission" date="2020-09" db="EMBL/GenBank/DDBJ databases">
        <authorList>
            <person name="Sun Q."/>
            <person name="Kim S."/>
        </authorList>
    </citation>
    <scope>NUCLEOTIDE SEQUENCE</scope>
    <source>
        <strain evidence="2">KCTC 22164</strain>
    </source>
</reference>
<feature type="chain" id="PRO_5037915892" description="Sel1 repeat family protein" evidence="1">
    <location>
        <begin position="20"/>
        <end position="277"/>
    </location>
</feature>
<feature type="signal peptide" evidence="1">
    <location>
        <begin position="1"/>
        <end position="19"/>
    </location>
</feature>
<dbReference type="Proteomes" id="UP000631300">
    <property type="component" value="Unassembled WGS sequence"/>
</dbReference>
<reference evidence="2" key="1">
    <citation type="journal article" date="2014" name="Int. J. Syst. Evol. Microbiol.">
        <title>Complete genome sequence of Corynebacterium casei LMG S-19264T (=DSM 44701T), isolated from a smear-ripened cheese.</title>
        <authorList>
            <consortium name="US DOE Joint Genome Institute (JGI-PGF)"/>
            <person name="Walter F."/>
            <person name="Albersmeier A."/>
            <person name="Kalinowski J."/>
            <person name="Ruckert C."/>
        </authorList>
    </citation>
    <scope>NUCLEOTIDE SEQUENCE</scope>
    <source>
        <strain evidence="2">KCTC 22164</strain>
    </source>
</reference>
<dbReference type="AlphaFoldDB" id="A0A918JML8"/>
<accession>A0A918JML8</accession>
<dbReference type="EMBL" id="BMXP01000007">
    <property type="protein sequence ID" value="GGW90448.1"/>
    <property type="molecule type" value="Genomic_DNA"/>
</dbReference>
<protein>
    <recommendedName>
        <fullName evidence="4">Sel1 repeat family protein</fullName>
    </recommendedName>
</protein>
<comment type="caution">
    <text evidence="2">The sequence shown here is derived from an EMBL/GenBank/DDBJ whole genome shotgun (WGS) entry which is preliminary data.</text>
</comment>
<evidence type="ECO:0000313" key="3">
    <source>
        <dbReference type="Proteomes" id="UP000631300"/>
    </source>
</evidence>
<dbReference type="SUPFAM" id="SSF81901">
    <property type="entry name" value="HCP-like"/>
    <property type="match status" value="1"/>
</dbReference>
<evidence type="ECO:0000313" key="2">
    <source>
        <dbReference type="EMBL" id="GGW90448.1"/>
    </source>
</evidence>
<sequence length="277" mass="31114">MKTLITLITTLMLMPSAGALTLTYGKCDSDACVERFKEIKKHARNHVSANTLLGDMYLNGYGTDVNEGEALEAYEKASRWGSIYGKYKAGLMLVTRDDAESKEEGMRYLRDAAKKGHRNAAYFMGEVLSNPKYGVQNVAEADQWLAVLVEAKHEVVPQTLARLDREGRLNEETFPLTLEAMSRFDMALPEKEQVVMKAGRAAPDDDKYEIIEVNGPELAELIDLGIEFYAEEPSDLNKVTTGTRIRGRSCSDKMNSCGSVPEDQFIRYYRQFILGKR</sequence>
<name>A0A918JML8_9ALTE</name>
<proteinExistence type="predicted"/>
<dbReference type="Gene3D" id="1.25.40.10">
    <property type="entry name" value="Tetratricopeptide repeat domain"/>
    <property type="match status" value="1"/>
</dbReference>
<keyword evidence="3" id="KW-1185">Reference proteome</keyword>
<organism evidence="2 3">
    <name type="scientific">Alteromonas halophila</name>
    <dbReference type="NCBI Taxonomy" id="516698"/>
    <lineage>
        <taxon>Bacteria</taxon>
        <taxon>Pseudomonadati</taxon>
        <taxon>Pseudomonadota</taxon>
        <taxon>Gammaproteobacteria</taxon>
        <taxon>Alteromonadales</taxon>
        <taxon>Alteromonadaceae</taxon>
        <taxon>Alteromonas/Salinimonas group</taxon>
        <taxon>Alteromonas</taxon>
    </lineage>
</organism>
<evidence type="ECO:0000256" key="1">
    <source>
        <dbReference type="SAM" id="SignalP"/>
    </source>
</evidence>
<keyword evidence="1" id="KW-0732">Signal</keyword>